<name>A0A9N9NTC2_9GLOM</name>
<organism evidence="2 3">
    <name type="scientific">Ambispora leptoticha</name>
    <dbReference type="NCBI Taxonomy" id="144679"/>
    <lineage>
        <taxon>Eukaryota</taxon>
        <taxon>Fungi</taxon>
        <taxon>Fungi incertae sedis</taxon>
        <taxon>Mucoromycota</taxon>
        <taxon>Glomeromycotina</taxon>
        <taxon>Glomeromycetes</taxon>
        <taxon>Archaeosporales</taxon>
        <taxon>Ambisporaceae</taxon>
        <taxon>Ambispora</taxon>
    </lineage>
</organism>
<keyword evidence="3" id="KW-1185">Reference proteome</keyword>
<dbReference type="Proteomes" id="UP000789508">
    <property type="component" value="Unassembled WGS sequence"/>
</dbReference>
<protein>
    <submittedName>
        <fullName evidence="2">866_t:CDS:1</fullName>
    </submittedName>
</protein>
<feature type="non-terminal residue" evidence="2">
    <location>
        <position position="1"/>
    </location>
</feature>
<evidence type="ECO:0000256" key="1">
    <source>
        <dbReference type="SAM" id="MobiDB-lite"/>
    </source>
</evidence>
<dbReference type="AlphaFoldDB" id="A0A9N9NTC2"/>
<accession>A0A9N9NTC2</accession>
<gene>
    <name evidence="2" type="ORF">ALEPTO_LOCUS13458</name>
</gene>
<reference evidence="2" key="1">
    <citation type="submission" date="2021-06" db="EMBL/GenBank/DDBJ databases">
        <authorList>
            <person name="Kallberg Y."/>
            <person name="Tangrot J."/>
            <person name="Rosling A."/>
        </authorList>
    </citation>
    <scope>NUCLEOTIDE SEQUENCE</scope>
    <source>
        <strain evidence="2">FL130A</strain>
    </source>
</reference>
<feature type="region of interest" description="Disordered" evidence="1">
    <location>
        <begin position="62"/>
        <end position="89"/>
    </location>
</feature>
<sequence>VLRNLTNQLLEAFSLQDPTQHQLFKETSQNTNEGFQRLFECYDIGKDRLKIIYKQDIEKSIPRDTSGRHAQNVIVEPCAQKQKRKKETK</sequence>
<comment type="caution">
    <text evidence="2">The sequence shown here is derived from an EMBL/GenBank/DDBJ whole genome shotgun (WGS) entry which is preliminary data.</text>
</comment>
<dbReference type="OrthoDB" id="2419899at2759"/>
<evidence type="ECO:0000313" key="2">
    <source>
        <dbReference type="EMBL" id="CAG8755353.1"/>
    </source>
</evidence>
<proteinExistence type="predicted"/>
<evidence type="ECO:0000313" key="3">
    <source>
        <dbReference type="Proteomes" id="UP000789508"/>
    </source>
</evidence>
<dbReference type="EMBL" id="CAJVPS010043162">
    <property type="protein sequence ID" value="CAG8755353.1"/>
    <property type="molecule type" value="Genomic_DNA"/>
</dbReference>